<feature type="region of interest" description="Disordered" evidence="1">
    <location>
        <begin position="230"/>
        <end position="263"/>
    </location>
</feature>
<dbReference type="Proteomes" id="UP000747110">
    <property type="component" value="Unassembled WGS sequence"/>
</dbReference>
<accession>A0A8J4D0T4</accession>
<comment type="caution">
    <text evidence="2">The sequence shown here is derived from an EMBL/GenBank/DDBJ whole genome shotgun (WGS) entry which is preliminary data.</text>
</comment>
<proteinExistence type="predicted"/>
<feature type="compositionally biased region" description="Basic and acidic residues" evidence="1">
    <location>
        <begin position="140"/>
        <end position="152"/>
    </location>
</feature>
<feature type="region of interest" description="Disordered" evidence="1">
    <location>
        <begin position="122"/>
        <end position="153"/>
    </location>
</feature>
<evidence type="ECO:0000313" key="2">
    <source>
        <dbReference type="EMBL" id="GIL89384.1"/>
    </source>
</evidence>
<name>A0A8J4D0T4_9CHLO</name>
<dbReference type="EMBL" id="BNCP01000050">
    <property type="protein sequence ID" value="GIL89384.1"/>
    <property type="molecule type" value="Genomic_DNA"/>
</dbReference>
<evidence type="ECO:0000313" key="3">
    <source>
        <dbReference type="Proteomes" id="UP000747110"/>
    </source>
</evidence>
<organism evidence="2 3">
    <name type="scientific">Volvox reticuliferus</name>
    <dbReference type="NCBI Taxonomy" id="1737510"/>
    <lineage>
        <taxon>Eukaryota</taxon>
        <taxon>Viridiplantae</taxon>
        <taxon>Chlorophyta</taxon>
        <taxon>core chlorophytes</taxon>
        <taxon>Chlorophyceae</taxon>
        <taxon>CS clade</taxon>
        <taxon>Chlamydomonadales</taxon>
        <taxon>Volvocaceae</taxon>
        <taxon>Volvox</taxon>
    </lineage>
</organism>
<feature type="compositionally biased region" description="Low complexity" evidence="1">
    <location>
        <begin position="122"/>
        <end position="132"/>
    </location>
</feature>
<protein>
    <submittedName>
        <fullName evidence="2">Uncharacterized protein</fullName>
    </submittedName>
</protein>
<feature type="compositionally biased region" description="Basic and acidic residues" evidence="1">
    <location>
        <begin position="247"/>
        <end position="263"/>
    </location>
</feature>
<keyword evidence="3" id="KW-1185">Reference proteome</keyword>
<dbReference type="AlphaFoldDB" id="A0A8J4D0T4"/>
<evidence type="ECO:0000256" key="1">
    <source>
        <dbReference type="SAM" id="MobiDB-lite"/>
    </source>
</evidence>
<dbReference type="OrthoDB" id="511530at2759"/>
<gene>
    <name evidence="2" type="ORF">Vretifemale_17199</name>
</gene>
<sequence>MAHTEKWLFAFDNIFHLERLRHGGFAASCMQRNIKGYVQARQDPSPAADAAKESGSCLLRLLGNSQGSNTSLCPSRIHDQPQEQANTPAAFSGRKHLNGAPAQSLLSLLHAPQAALLPLAATTAQTQQQSPSRQVHSHRRDHDPQRPVHAHEQPQACLKTLDQPLSQLFQECMNKKLHQLHQHPKQQDQQHWHHRQHQHLVSTMPVSHQRQAALLALPDAEANGALLILGGSRPSHASRKRAGTSMDGERPRMVQPRREQKRERRFDYWDDGGGTWDCDTLGIEGADDGDLRWEGVGTTAVGPHL</sequence>
<reference evidence="2" key="1">
    <citation type="journal article" date="2021" name="Proc. Natl. Acad. Sci. U.S.A.">
        <title>Three genomes in the algal genus Volvox reveal the fate of a haploid sex-determining region after a transition to homothallism.</title>
        <authorList>
            <person name="Yamamoto K."/>
            <person name="Hamaji T."/>
            <person name="Kawai-Toyooka H."/>
            <person name="Matsuzaki R."/>
            <person name="Takahashi F."/>
            <person name="Nishimura Y."/>
            <person name="Kawachi M."/>
            <person name="Noguchi H."/>
            <person name="Minakuchi Y."/>
            <person name="Umen J.G."/>
            <person name="Toyoda A."/>
            <person name="Nozaki H."/>
        </authorList>
    </citation>
    <scope>NUCLEOTIDE SEQUENCE</scope>
    <source>
        <strain evidence="2">NIES-3786</strain>
    </source>
</reference>